<evidence type="ECO:0000313" key="3">
    <source>
        <dbReference type="EMBL" id="CAG5110295.1"/>
    </source>
</evidence>
<protein>
    <submittedName>
        <fullName evidence="3">Oidioi.mRNA.OKI2018_I69.chr2.g4708.t1.cds</fullName>
    </submittedName>
</protein>
<evidence type="ECO:0000256" key="1">
    <source>
        <dbReference type="SAM" id="MobiDB-lite"/>
    </source>
</evidence>
<gene>
    <name evidence="3" type="ORF">OKIOD_LOCUS13473</name>
</gene>
<evidence type="ECO:0000256" key="2">
    <source>
        <dbReference type="SAM" id="SignalP"/>
    </source>
</evidence>
<dbReference type="Proteomes" id="UP001158576">
    <property type="component" value="Chromosome 2"/>
</dbReference>
<evidence type="ECO:0000313" key="4">
    <source>
        <dbReference type="Proteomes" id="UP001158576"/>
    </source>
</evidence>
<feature type="region of interest" description="Disordered" evidence="1">
    <location>
        <begin position="316"/>
        <end position="387"/>
    </location>
</feature>
<proteinExistence type="predicted"/>
<dbReference type="EMBL" id="OU015567">
    <property type="protein sequence ID" value="CAG5110295.1"/>
    <property type="molecule type" value="Genomic_DNA"/>
</dbReference>
<accession>A0ABN7T3T6</accession>
<keyword evidence="4" id="KW-1185">Reference proteome</keyword>
<organism evidence="3 4">
    <name type="scientific">Oikopleura dioica</name>
    <name type="common">Tunicate</name>
    <dbReference type="NCBI Taxonomy" id="34765"/>
    <lineage>
        <taxon>Eukaryota</taxon>
        <taxon>Metazoa</taxon>
        <taxon>Chordata</taxon>
        <taxon>Tunicata</taxon>
        <taxon>Appendicularia</taxon>
        <taxon>Copelata</taxon>
        <taxon>Oikopleuridae</taxon>
        <taxon>Oikopleura</taxon>
    </lineage>
</organism>
<feature type="signal peptide" evidence="2">
    <location>
        <begin position="1"/>
        <end position="18"/>
    </location>
</feature>
<sequence>MRLSIFASFLSSFVQASGENLCLGDADKGATTISLSSDESFCRLRPRDDAPHKVRLKMAGLSDTSSCTEDEDRIFITSNGSLLGPLCPKVHEKHILDWFGREDEDEQSIYDAIFDATETTMIFVPGNKVEANGQKVMITVAWENMSARPASSPRQPKSIGSMMEEPSVSPVSLCPISTFASDFIRTAKAKLAKEPKKIVRKMGIKLTELYENFEEDHRDFCQEDALKVNCDIFEENDGGSQLGIFTALSEIVKHISPECSSTFVNGLKDDLEELRELLGFEKIEETTEFLTTTEDFTTTTPYTTTETTPILITTTSSELTTTSTTTTTTTTTSTTSTTTTTTTSTSTSTLTTTTSTTSTTTTTTTTSTTTTTTTAPPTSTTDYTTSTTQTTDYTTTDSYTTTNSQSTISTNAPTTILPTEITTQPLPYSSKIRESSDFSRPLAVSRGDSILSDKMCKIRNMPERFNTIFSARANELRPKDMKIVKRAVVTISKSFKYCDRSHVLCDLIDLNRKMHGCQLIKSLTNMMDYLAAEGTCEVDWLNDVASKIESAQMVFGEDSMESCLGTDENWDLRELKEMDEDFFRGEKKTLQEALAEVSKRQLPLNHRSWVSKIRLTLKSALAALGNKEDTLIISDIDICAVSVEQLEAHAGTIFTRFLDSVRGDSGASEEAVKTMSGMMARVLRKFRQKNRNSQEIKVECNDLRVQRSLRTNFIDMADSVYRMIRLNNHP</sequence>
<reference evidence="3 4" key="1">
    <citation type="submission" date="2021-04" db="EMBL/GenBank/DDBJ databases">
        <authorList>
            <person name="Bliznina A."/>
        </authorList>
    </citation>
    <scope>NUCLEOTIDE SEQUENCE [LARGE SCALE GENOMIC DNA]</scope>
</reference>
<name>A0ABN7T3T6_OIKDI</name>
<feature type="chain" id="PRO_5045433199" evidence="2">
    <location>
        <begin position="19"/>
        <end position="730"/>
    </location>
</feature>
<keyword evidence="2" id="KW-0732">Signal</keyword>